<dbReference type="InterPro" id="IPR018044">
    <property type="entry name" value="Peptidase_S11"/>
</dbReference>
<feature type="binding site" evidence="8">
    <location>
        <position position="263"/>
    </location>
    <ligand>
        <name>substrate</name>
    </ligand>
</feature>
<dbReference type="EMBL" id="MHQS01000010">
    <property type="protein sequence ID" value="OHA08803.1"/>
    <property type="molecule type" value="Genomic_DNA"/>
</dbReference>
<keyword evidence="4" id="KW-0133">Cell shape</keyword>
<dbReference type="Pfam" id="PF00768">
    <property type="entry name" value="Peptidase_S11"/>
    <property type="match status" value="1"/>
</dbReference>
<proteinExistence type="inferred from homology"/>
<evidence type="ECO:0000256" key="9">
    <source>
        <dbReference type="RuleBase" id="RU004016"/>
    </source>
</evidence>
<dbReference type="InterPro" id="IPR001967">
    <property type="entry name" value="Peptidase_S11_N"/>
</dbReference>
<evidence type="ECO:0000256" key="7">
    <source>
        <dbReference type="PIRSR" id="PIRSR618044-1"/>
    </source>
</evidence>
<evidence type="ECO:0000256" key="2">
    <source>
        <dbReference type="ARBA" id="ARBA00022729"/>
    </source>
</evidence>
<dbReference type="PANTHER" id="PTHR21581:SF6">
    <property type="entry name" value="TRAFFICKING PROTEIN PARTICLE COMPLEX SUBUNIT 12"/>
    <property type="match status" value="1"/>
</dbReference>
<dbReference type="AlphaFoldDB" id="A0A1G2LAZ0"/>
<evidence type="ECO:0000313" key="11">
    <source>
        <dbReference type="EMBL" id="OHA08803.1"/>
    </source>
</evidence>
<dbReference type="PRINTS" id="PR00725">
    <property type="entry name" value="DADACBPTASE1"/>
</dbReference>
<keyword evidence="6" id="KW-0961">Cell wall biogenesis/degradation</keyword>
<evidence type="ECO:0000256" key="1">
    <source>
        <dbReference type="ARBA" id="ARBA00007164"/>
    </source>
</evidence>
<feature type="active site" description="Proton acceptor" evidence="7">
    <location>
        <position position="91"/>
    </location>
</feature>
<reference evidence="11 12" key="1">
    <citation type="journal article" date="2016" name="Nat. Commun.">
        <title>Thousands of microbial genomes shed light on interconnected biogeochemical processes in an aquifer system.</title>
        <authorList>
            <person name="Anantharaman K."/>
            <person name="Brown C.T."/>
            <person name="Hug L.A."/>
            <person name="Sharon I."/>
            <person name="Castelle C.J."/>
            <person name="Probst A.J."/>
            <person name="Thomas B.C."/>
            <person name="Singh A."/>
            <person name="Wilkins M.J."/>
            <person name="Karaoz U."/>
            <person name="Brodie E.L."/>
            <person name="Williams K.H."/>
            <person name="Hubbard S.S."/>
            <person name="Banfield J.F."/>
        </authorList>
    </citation>
    <scope>NUCLEOTIDE SEQUENCE [LARGE SCALE GENOMIC DNA]</scope>
</reference>
<dbReference type="GO" id="GO:0071555">
    <property type="term" value="P:cell wall organization"/>
    <property type="evidence" value="ECO:0007669"/>
    <property type="project" value="UniProtKB-KW"/>
</dbReference>
<evidence type="ECO:0000256" key="4">
    <source>
        <dbReference type="ARBA" id="ARBA00022960"/>
    </source>
</evidence>
<name>A0A1G2LAZ0_9BACT</name>
<dbReference type="SUPFAM" id="SSF56601">
    <property type="entry name" value="beta-lactamase/transpeptidase-like"/>
    <property type="match status" value="1"/>
</dbReference>
<feature type="domain" description="Peptidase S11 D-alanyl-D-alanine carboxypeptidase A N-terminal" evidence="10">
    <location>
        <begin position="54"/>
        <end position="274"/>
    </location>
</feature>
<dbReference type="Proteomes" id="UP000176705">
    <property type="component" value="Unassembled WGS sequence"/>
</dbReference>
<sequence>MTADEVRKFAMIIAAGLISLAGVALLRGGGPATIAELKMRERLPTGPRIIRVKTGDPDLTAEAAIALRLKTGETLYEREADRRLPVASLTKLMTALLLAEAGDPLSLVEFSAEAKEAGGPDGKRSAVVAGDRLKAEDVTKLLLASSDADAAYAAAEYVAGAGEPAANFEERVRRFVGRMNERARALGLANTSFSNPAGTDGPDNFSSARDLSALAGEIERARPEIFAASRIIETFVFGASGARYGVVNTNPLLAEFPAILGSKTGFDDEARGALLLLYRLAPTDPAALVILRSADRFADGREFLEWLESSFVIESP</sequence>
<protein>
    <recommendedName>
        <fullName evidence="10">Peptidase S11 D-alanyl-D-alanine carboxypeptidase A N-terminal domain-containing protein</fullName>
    </recommendedName>
</protein>
<keyword evidence="2" id="KW-0732">Signal</keyword>
<dbReference type="Gene3D" id="3.40.710.10">
    <property type="entry name" value="DD-peptidase/beta-lactamase superfamily"/>
    <property type="match status" value="1"/>
</dbReference>
<feature type="active site" description="Acyl-ester intermediate" evidence="7">
    <location>
        <position position="88"/>
    </location>
</feature>
<accession>A0A1G2LAZ0</accession>
<evidence type="ECO:0000313" key="12">
    <source>
        <dbReference type="Proteomes" id="UP000176705"/>
    </source>
</evidence>
<evidence type="ECO:0000256" key="3">
    <source>
        <dbReference type="ARBA" id="ARBA00022801"/>
    </source>
</evidence>
<dbReference type="InterPro" id="IPR012338">
    <property type="entry name" value="Beta-lactam/transpept-like"/>
</dbReference>
<comment type="caution">
    <text evidence="11">The sequence shown here is derived from an EMBL/GenBank/DDBJ whole genome shotgun (WGS) entry which is preliminary data.</text>
</comment>
<keyword evidence="5" id="KW-0573">Peptidoglycan synthesis</keyword>
<gene>
    <name evidence="11" type="ORF">A3B37_00430</name>
</gene>
<organism evidence="11 12">
    <name type="scientific">Candidatus Sungbacteria bacterium RIFCSPLOWO2_01_FULL_59_16</name>
    <dbReference type="NCBI Taxonomy" id="1802280"/>
    <lineage>
        <taxon>Bacteria</taxon>
        <taxon>Candidatus Sungiibacteriota</taxon>
    </lineage>
</organism>
<dbReference type="GO" id="GO:0009252">
    <property type="term" value="P:peptidoglycan biosynthetic process"/>
    <property type="evidence" value="ECO:0007669"/>
    <property type="project" value="UniProtKB-KW"/>
</dbReference>
<feature type="active site" evidence="7">
    <location>
        <position position="146"/>
    </location>
</feature>
<evidence type="ECO:0000256" key="8">
    <source>
        <dbReference type="PIRSR" id="PIRSR618044-2"/>
    </source>
</evidence>
<dbReference type="GO" id="GO:0006508">
    <property type="term" value="P:proteolysis"/>
    <property type="evidence" value="ECO:0007669"/>
    <property type="project" value="InterPro"/>
</dbReference>
<dbReference type="GO" id="GO:0009002">
    <property type="term" value="F:serine-type D-Ala-D-Ala carboxypeptidase activity"/>
    <property type="evidence" value="ECO:0007669"/>
    <property type="project" value="InterPro"/>
</dbReference>
<evidence type="ECO:0000256" key="5">
    <source>
        <dbReference type="ARBA" id="ARBA00022984"/>
    </source>
</evidence>
<evidence type="ECO:0000259" key="10">
    <source>
        <dbReference type="Pfam" id="PF00768"/>
    </source>
</evidence>
<evidence type="ECO:0000256" key="6">
    <source>
        <dbReference type="ARBA" id="ARBA00023316"/>
    </source>
</evidence>
<dbReference type="STRING" id="1802280.A3B37_00430"/>
<comment type="similarity">
    <text evidence="1 9">Belongs to the peptidase S11 family.</text>
</comment>
<keyword evidence="3" id="KW-0378">Hydrolase</keyword>
<dbReference type="PANTHER" id="PTHR21581">
    <property type="entry name" value="D-ALANYL-D-ALANINE CARBOXYPEPTIDASE"/>
    <property type="match status" value="1"/>
</dbReference>
<dbReference type="GO" id="GO:0008360">
    <property type="term" value="P:regulation of cell shape"/>
    <property type="evidence" value="ECO:0007669"/>
    <property type="project" value="UniProtKB-KW"/>
</dbReference>